<dbReference type="Pfam" id="PF26526">
    <property type="entry name" value="DUF8175"/>
    <property type="match status" value="1"/>
</dbReference>
<name>A0A7W3MW06_9ACTN</name>
<proteinExistence type="predicted"/>
<sequence>MRTLKPRRRLPVIAAVASVALGTVVYAVVKPDDWRSEPEPTATRPERSPAPSLEPEIRWADYSGMALPVSPAAGPFHVRDRLASGFARTPQGALLAAVHITVRSAAQWGPKVFEPTITEQVIGPEQTALLAVARSAYERQREAANVSEGDPLGPGHAVIEAYRWLAYSPDLATVDIVSAGPGPHGTTVRASTRVQVKWDNGDWRVLAPPGGDWANSAILLASTTGYTPFQGRR</sequence>
<comment type="caution">
    <text evidence="3">The sequence shown here is derived from an EMBL/GenBank/DDBJ whole genome shotgun (WGS) entry which is preliminary data.</text>
</comment>
<dbReference type="EMBL" id="JACJII010000001">
    <property type="protein sequence ID" value="MBA9002869.1"/>
    <property type="molecule type" value="Genomic_DNA"/>
</dbReference>
<evidence type="ECO:0000313" key="4">
    <source>
        <dbReference type="Proteomes" id="UP000539313"/>
    </source>
</evidence>
<protein>
    <recommendedName>
        <fullName evidence="2">DUF8175 domain-containing protein</fullName>
    </recommendedName>
</protein>
<accession>A0A7W3MW06</accession>
<evidence type="ECO:0000259" key="2">
    <source>
        <dbReference type="Pfam" id="PF26526"/>
    </source>
</evidence>
<feature type="domain" description="DUF8175" evidence="2">
    <location>
        <begin position="31"/>
        <end position="228"/>
    </location>
</feature>
<dbReference type="InterPro" id="IPR058488">
    <property type="entry name" value="DUF8175"/>
</dbReference>
<gene>
    <name evidence="3" type="ORF">HNR21_001751</name>
</gene>
<organism evidence="3 4">
    <name type="scientific">Thermomonospora cellulosilytica</name>
    <dbReference type="NCBI Taxonomy" id="1411118"/>
    <lineage>
        <taxon>Bacteria</taxon>
        <taxon>Bacillati</taxon>
        <taxon>Actinomycetota</taxon>
        <taxon>Actinomycetes</taxon>
        <taxon>Streptosporangiales</taxon>
        <taxon>Thermomonosporaceae</taxon>
        <taxon>Thermomonospora</taxon>
    </lineage>
</organism>
<evidence type="ECO:0000256" key="1">
    <source>
        <dbReference type="SAM" id="MobiDB-lite"/>
    </source>
</evidence>
<keyword evidence="4" id="KW-1185">Reference proteome</keyword>
<reference evidence="3 4" key="1">
    <citation type="submission" date="2020-08" db="EMBL/GenBank/DDBJ databases">
        <title>Sequencing the genomes of 1000 actinobacteria strains.</title>
        <authorList>
            <person name="Klenk H.-P."/>
        </authorList>
    </citation>
    <scope>NUCLEOTIDE SEQUENCE [LARGE SCALE GENOMIC DNA]</scope>
    <source>
        <strain evidence="3 4">DSM 45823</strain>
    </source>
</reference>
<evidence type="ECO:0000313" key="3">
    <source>
        <dbReference type="EMBL" id="MBA9002869.1"/>
    </source>
</evidence>
<dbReference type="AlphaFoldDB" id="A0A7W3MW06"/>
<dbReference type="RefSeq" id="WP_182704788.1">
    <property type="nucleotide sequence ID" value="NZ_JACJII010000001.1"/>
</dbReference>
<dbReference type="Proteomes" id="UP000539313">
    <property type="component" value="Unassembled WGS sequence"/>
</dbReference>
<feature type="region of interest" description="Disordered" evidence="1">
    <location>
        <begin position="34"/>
        <end position="53"/>
    </location>
</feature>